<dbReference type="AlphaFoldDB" id="A0A0B5NZ87"/>
<dbReference type="RefSeq" id="WP_001081114.1">
    <property type="nucleotide sequence ID" value="NZ_CP009335.1"/>
</dbReference>
<feature type="transmembrane region" description="Helical" evidence="1">
    <location>
        <begin position="12"/>
        <end position="29"/>
    </location>
</feature>
<proteinExistence type="predicted"/>
<reference evidence="3 5" key="2">
    <citation type="submission" date="2020-05" db="EMBL/GenBank/DDBJ databases">
        <title>FDA dAtabase for Regulatory Grade micrObial Sequences (FDA-ARGOS): Supporting development and validation of Infectious Disease Dx tests.</title>
        <authorList>
            <person name="Nelson B."/>
            <person name="Plummer A."/>
            <person name="Tallon L."/>
            <person name="Sadzewicz L."/>
            <person name="Zhao X."/>
            <person name="Vavikolanu K."/>
            <person name="Mehta A."/>
            <person name="Aluvathingal J."/>
            <person name="Nadendla S."/>
            <person name="Myers T."/>
            <person name="Yan Y."/>
            <person name="Sichtig H."/>
        </authorList>
    </citation>
    <scope>NUCLEOTIDE SEQUENCE [LARGE SCALE GENOMIC DNA]</scope>
    <source>
        <strain evidence="3 5">FDAARGOS_795</strain>
    </source>
</reference>
<keyword evidence="1" id="KW-1133">Transmembrane helix</keyword>
<evidence type="ECO:0000256" key="1">
    <source>
        <dbReference type="SAM" id="Phobius"/>
    </source>
</evidence>
<evidence type="ECO:0000313" key="3">
    <source>
        <dbReference type="EMBL" id="QKH25624.1"/>
    </source>
</evidence>
<accession>A0A0B5NZ87</accession>
<sequence length="157" mass="18431">MNRLVFSYMLNVLLMVLAGWAFIELYYFTIEVANFIQTKRVPFEVSVSLMPLGLLLIFGIVSTVLYKVQKKKYKELSYWMFPLLFPQEDEREKAITEKACRTTFMSLWYVLPCAVGFLTLSPIVNLYVPAYPIYIAFSIFFIQMTIFHVSLYRNKIA</sequence>
<dbReference type="Proteomes" id="UP000031876">
    <property type="component" value="Chromosome"/>
</dbReference>
<protein>
    <submittedName>
        <fullName evidence="3">DUF2178 domain-containing protein</fullName>
    </submittedName>
    <submittedName>
        <fullName evidence="2">Membrane protein</fullName>
    </submittedName>
</protein>
<feature type="transmembrane region" description="Helical" evidence="1">
    <location>
        <begin position="133"/>
        <end position="152"/>
    </location>
</feature>
<dbReference type="EMBL" id="CP053980">
    <property type="protein sequence ID" value="QKH25624.1"/>
    <property type="molecule type" value="Genomic_DNA"/>
</dbReference>
<keyword evidence="1" id="KW-0472">Membrane</keyword>
<reference evidence="2 4" key="1">
    <citation type="journal article" date="2015" name="Genome Announc.">
        <title>Complete genome sequences for 35 biothreat assay-relevant bacillus species.</title>
        <authorList>
            <person name="Johnson S.L."/>
            <person name="Daligault H.E."/>
            <person name="Davenport K.W."/>
            <person name="Jaissle J."/>
            <person name="Frey K.G."/>
            <person name="Ladner J.T."/>
            <person name="Broomall S.M."/>
            <person name="Bishop-Lilly K.A."/>
            <person name="Bruce D.C."/>
            <person name="Gibbons H.S."/>
            <person name="Coyne S.R."/>
            <person name="Lo C.C."/>
            <person name="Meincke L."/>
            <person name="Munk A.C."/>
            <person name="Koroleva G.I."/>
            <person name="Rosenzweig C.N."/>
            <person name="Palacios G.F."/>
            <person name="Redden C.L."/>
            <person name="Minogue T.D."/>
            <person name="Chain P.S."/>
        </authorList>
    </citation>
    <scope>NUCLEOTIDE SEQUENCE [LARGE SCALE GENOMIC DNA]</scope>
    <source>
        <strain evidence="2 4">HD1011</strain>
    </source>
</reference>
<evidence type="ECO:0000313" key="4">
    <source>
        <dbReference type="Proteomes" id="UP000031876"/>
    </source>
</evidence>
<dbReference type="GeneID" id="45020746"/>
<dbReference type="EMBL" id="CP009335">
    <property type="protein sequence ID" value="AJG79281.1"/>
    <property type="molecule type" value="Genomic_DNA"/>
</dbReference>
<dbReference type="Proteomes" id="UP000501107">
    <property type="component" value="Chromosome"/>
</dbReference>
<feature type="transmembrane region" description="Helical" evidence="1">
    <location>
        <begin position="49"/>
        <end position="68"/>
    </location>
</feature>
<keyword evidence="1" id="KW-0812">Transmembrane</keyword>
<organism evidence="3 5">
    <name type="scientific">Bacillus thuringiensis</name>
    <dbReference type="NCBI Taxonomy" id="1428"/>
    <lineage>
        <taxon>Bacteria</taxon>
        <taxon>Bacillati</taxon>
        <taxon>Bacillota</taxon>
        <taxon>Bacilli</taxon>
        <taxon>Bacillales</taxon>
        <taxon>Bacillaceae</taxon>
        <taxon>Bacillus</taxon>
        <taxon>Bacillus cereus group</taxon>
    </lineage>
</organism>
<dbReference type="KEGG" id="btw:BF38_1932"/>
<name>A0A0B5NZ87_BACTU</name>
<evidence type="ECO:0000313" key="5">
    <source>
        <dbReference type="Proteomes" id="UP000501107"/>
    </source>
</evidence>
<gene>
    <name evidence="2" type="ORF">BF38_1932</name>
    <name evidence="3" type="ORF">FOC89_17320</name>
</gene>
<feature type="transmembrane region" description="Helical" evidence="1">
    <location>
        <begin position="107"/>
        <end position="127"/>
    </location>
</feature>
<evidence type="ECO:0000313" key="2">
    <source>
        <dbReference type="EMBL" id="AJG79281.1"/>
    </source>
</evidence>